<evidence type="ECO:0000256" key="12">
    <source>
        <dbReference type="SAM" id="MobiDB-lite"/>
    </source>
</evidence>
<dbReference type="GO" id="GO:0050660">
    <property type="term" value="F:flavin adenine dinucleotide binding"/>
    <property type="evidence" value="ECO:0007669"/>
    <property type="project" value="InterPro"/>
</dbReference>
<evidence type="ECO:0000256" key="2">
    <source>
        <dbReference type="ARBA" id="ARBA00016961"/>
    </source>
</evidence>
<evidence type="ECO:0000256" key="3">
    <source>
        <dbReference type="ARBA" id="ARBA00022490"/>
    </source>
</evidence>
<keyword evidence="3" id="KW-0963">Cytoplasm</keyword>
<dbReference type="CDD" id="cd06849">
    <property type="entry name" value="lipoyl_domain"/>
    <property type="match status" value="1"/>
</dbReference>
<sequence>MATEVELPQLGESVTEGVITAWLVEVGDEIDVDQPIVEISTDKVDTEIPSPVAGTVQELRAEVDDTIEVGQVIAVIGEGAATGGDGDGGDTDTTGEDRQAPQAQPTDSGQDAPAQGAPASGGAEYVGGAEGTPSGPSGGEQPAAERIRKGEDHDFDVIVLGGGTGGYSTALRAAQLGLEVALIEKDKVGGTCLHWGCIPTKAVLQTAEVAEFAQEAADFGVTLDYQGIEVKALNAHKDAVVDKMWKGLQGALKGRKVETLHGTGKLTAKDTVEVELEGGETRTIKAPAVVVATGSAPRELPFAPFDGKRIISSDHALHLTKLPKKAIVLGSGAVGMEFATAWNAFGVEVTIVELESRLLPLEDPDASKEVERAFRKRGITAMTGAKLAGVETTSRTVKCEVETKKGTEELKADLLLVAVGRRTVTEGAGLEDVGIELDDRGFVAVDEYCRTSVEGVYAVGDVIPTLGLAHASFAEGFLVADQLAGLEVLPIDYKGVPRVTYSHPEVASVGYTEEQAKGAGFEVVLEKYPFQALGRAAMAKATGMLKLVAEKDDDAEGGAGRILGVHIVGPRATDLIGEGQLIYNWEALPTDVAHLIHAHPSFSEAIGEAHLALAGRALHG</sequence>
<dbReference type="PANTHER" id="PTHR22912">
    <property type="entry name" value="DISULFIDE OXIDOREDUCTASE"/>
    <property type="match status" value="1"/>
</dbReference>
<dbReference type="EC" id="1.8.1.4" evidence="11"/>
<proteinExistence type="inferred from homology"/>
<name>A0A8J3EU87_9ACTN</name>
<comment type="catalytic activity">
    <reaction evidence="11">
        <text>N(6)-[(R)-dihydrolipoyl]-L-lysyl-[protein] + NAD(+) = N(6)-[(R)-lipoyl]-L-lysyl-[protein] + NADH + H(+)</text>
        <dbReference type="Rhea" id="RHEA:15045"/>
        <dbReference type="Rhea" id="RHEA-COMP:10474"/>
        <dbReference type="Rhea" id="RHEA-COMP:10475"/>
        <dbReference type="ChEBI" id="CHEBI:15378"/>
        <dbReference type="ChEBI" id="CHEBI:57540"/>
        <dbReference type="ChEBI" id="CHEBI:57945"/>
        <dbReference type="ChEBI" id="CHEBI:83099"/>
        <dbReference type="ChEBI" id="CHEBI:83100"/>
        <dbReference type="EC" id="1.8.1.4"/>
    </reaction>
</comment>
<dbReference type="Gene3D" id="3.30.390.30">
    <property type="match status" value="1"/>
</dbReference>
<evidence type="ECO:0000256" key="6">
    <source>
        <dbReference type="ARBA" id="ARBA00022827"/>
    </source>
</evidence>
<dbReference type="InterPro" id="IPR004099">
    <property type="entry name" value="Pyr_nucl-diS_OxRdtase_dimer"/>
</dbReference>
<dbReference type="PRINTS" id="PR00411">
    <property type="entry name" value="PNDRDTASEI"/>
</dbReference>
<keyword evidence="9" id="KW-1015">Disulfide bond</keyword>
<accession>A0A8J3EU87</accession>
<keyword evidence="7 11" id="KW-0560">Oxidoreductase</keyword>
<gene>
    <name evidence="14" type="ORF">GCM10011354_22830</name>
</gene>
<comment type="caution">
    <text evidence="14">The sequence shown here is derived from an EMBL/GenBank/DDBJ whole genome shotgun (WGS) entry which is preliminary data.</text>
</comment>
<dbReference type="Pfam" id="PF07992">
    <property type="entry name" value="Pyr_redox_2"/>
    <property type="match status" value="1"/>
</dbReference>
<organism evidence="14 15">
    <name type="scientific">Egicoccus halophilus</name>
    <dbReference type="NCBI Taxonomy" id="1670830"/>
    <lineage>
        <taxon>Bacteria</taxon>
        <taxon>Bacillati</taxon>
        <taxon>Actinomycetota</taxon>
        <taxon>Nitriliruptoria</taxon>
        <taxon>Egicoccales</taxon>
        <taxon>Egicoccaceae</taxon>
        <taxon>Egicoccus</taxon>
    </lineage>
</organism>
<keyword evidence="10 11" id="KW-0676">Redox-active center</keyword>
<dbReference type="SUPFAM" id="SSF51905">
    <property type="entry name" value="FAD/NAD(P)-binding domain"/>
    <property type="match status" value="1"/>
</dbReference>
<evidence type="ECO:0000256" key="8">
    <source>
        <dbReference type="ARBA" id="ARBA00023027"/>
    </source>
</evidence>
<comment type="similarity">
    <text evidence="1 11">Belongs to the class-I pyridine nucleotide-disulfide oxidoreductase family.</text>
</comment>
<evidence type="ECO:0000256" key="11">
    <source>
        <dbReference type="RuleBase" id="RU003692"/>
    </source>
</evidence>
<feature type="compositionally biased region" description="Low complexity" evidence="12">
    <location>
        <begin position="108"/>
        <end position="123"/>
    </location>
</feature>
<reference evidence="14" key="2">
    <citation type="submission" date="2020-09" db="EMBL/GenBank/DDBJ databases">
        <authorList>
            <person name="Sun Q."/>
            <person name="Zhou Y."/>
        </authorList>
    </citation>
    <scope>NUCLEOTIDE SEQUENCE</scope>
    <source>
        <strain evidence="14">CGMCC 1.14988</strain>
    </source>
</reference>
<evidence type="ECO:0000313" key="14">
    <source>
        <dbReference type="EMBL" id="GGI07187.1"/>
    </source>
</evidence>
<dbReference type="Gene3D" id="2.40.50.100">
    <property type="match status" value="1"/>
</dbReference>
<dbReference type="PROSITE" id="PS00076">
    <property type="entry name" value="PYRIDINE_REDOX_1"/>
    <property type="match status" value="1"/>
</dbReference>
<dbReference type="Proteomes" id="UP000650511">
    <property type="component" value="Unassembled WGS sequence"/>
</dbReference>
<dbReference type="SUPFAM" id="SSF55424">
    <property type="entry name" value="FAD/NAD-linked reductases, dimerisation (C-terminal) domain"/>
    <property type="match status" value="1"/>
</dbReference>
<dbReference type="InterPro" id="IPR000089">
    <property type="entry name" value="Biotin_lipoyl"/>
</dbReference>
<dbReference type="PRINTS" id="PR00368">
    <property type="entry name" value="FADPNR"/>
</dbReference>
<dbReference type="InterPro" id="IPR006258">
    <property type="entry name" value="Lipoamide_DH"/>
</dbReference>
<evidence type="ECO:0000313" key="15">
    <source>
        <dbReference type="Proteomes" id="UP000650511"/>
    </source>
</evidence>
<feature type="region of interest" description="Disordered" evidence="12">
    <location>
        <begin position="78"/>
        <end position="144"/>
    </location>
</feature>
<evidence type="ECO:0000259" key="13">
    <source>
        <dbReference type="PROSITE" id="PS50968"/>
    </source>
</evidence>
<dbReference type="AlphaFoldDB" id="A0A8J3EU87"/>
<dbReference type="InterPro" id="IPR003016">
    <property type="entry name" value="2-oxoA_DH_lipoyl-BS"/>
</dbReference>
<keyword evidence="15" id="KW-1185">Reference proteome</keyword>
<dbReference type="InterPro" id="IPR050151">
    <property type="entry name" value="Class-I_Pyr_Nuc-Dis_Oxidored"/>
</dbReference>
<dbReference type="EMBL" id="BMHA01000008">
    <property type="protein sequence ID" value="GGI07187.1"/>
    <property type="molecule type" value="Genomic_DNA"/>
</dbReference>
<dbReference type="PROSITE" id="PS50968">
    <property type="entry name" value="BIOTINYL_LIPOYL"/>
    <property type="match status" value="1"/>
</dbReference>
<dbReference type="NCBIfam" id="TIGR01350">
    <property type="entry name" value="lipoamide_DH"/>
    <property type="match status" value="1"/>
</dbReference>
<dbReference type="OrthoDB" id="9800167at2"/>
<dbReference type="Pfam" id="PF00364">
    <property type="entry name" value="Biotin_lipoyl"/>
    <property type="match status" value="1"/>
</dbReference>
<dbReference type="PANTHER" id="PTHR22912:SF217">
    <property type="entry name" value="DIHYDROLIPOYL DEHYDROGENASE"/>
    <property type="match status" value="1"/>
</dbReference>
<feature type="domain" description="Lipoyl-binding" evidence="13">
    <location>
        <begin position="2"/>
        <end position="77"/>
    </location>
</feature>
<comment type="miscellaneous">
    <text evidence="11">The active site is a redox-active disulfide bond.</text>
</comment>
<dbReference type="GO" id="GO:0006103">
    <property type="term" value="P:2-oxoglutarate metabolic process"/>
    <property type="evidence" value="ECO:0007669"/>
    <property type="project" value="TreeGrafter"/>
</dbReference>
<evidence type="ECO:0000256" key="9">
    <source>
        <dbReference type="ARBA" id="ARBA00023157"/>
    </source>
</evidence>
<keyword evidence="5" id="KW-0450">Lipoyl</keyword>
<dbReference type="InterPro" id="IPR011053">
    <property type="entry name" value="Single_hybrid_motif"/>
</dbReference>
<evidence type="ECO:0000256" key="7">
    <source>
        <dbReference type="ARBA" id="ARBA00023002"/>
    </source>
</evidence>
<evidence type="ECO:0000256" key="10">
    <source>
        <dbReference type="ARBA" id="ARBA00023284"/>
    </source>
</evidence>
<dbReference type="PROSITE" id="PS00189">
    <property type="entry name" value="LIPOYL"/>
    <property type="match status" value="1"/>
</dbReference>
<dbReference type="InterPro" id="IPR016156">
    <property type="entry name" value="FAD/NAD-linked_Rdtase_dimer_sf"/>
</dbReference>
<protein>
    <recommendedName>
        <fullName evidence="2 11">Dihydrolipoyl dehydrogenase</fullName>
        <ecNumber evidence="11">1.8.1.4</ecNumber>
    </recommendedName>
</protein>
<keyword evidence="8 11" id="KW-0520">NAD</keyword>
<dbReference type="FunFam" id="3.30.390.30:FF:000001">
    <property type="entry name" value="Dihydrolipoyl dehydrogenase"/>
    <property type="match status" value="1"/>
</dbReference>
<evidence type="ECO:0000256" key="5">
    <source>
        <dbReference type="ARBA" id="ARBA00022823"/>
    </source>
</evidence>
<dbReference type="InterPro" id="IPR036188">
    <property type="entry name" value="FAD/NAD-bd_sf"/>
</dbReference>
<comment type="cofactor">
    <cofactor evidence="11">
        <name>FAD</name>
        <dbReference type="ChEBI" id="CHEBI:57692"/>
    </cofactor>
    <text evidence="11">Binds 1 FAD per subunit.</text>
</comment>
<reference evidence="14" key="1">
    <citation type="journal article" date="2014" name="Int. J. Syst. Evol. Microbiol.">
        <title>Complete genome sequence of Corynebacterium casei LMG S-19264T (=DSM 44701T), isolated from a smear-ripened cheese.</title>
        <authorList>
            <consortium name="US DOE Joint Genome Institute (JGI-PGF)"/>
            <person name="Walter F."/>
            <person name="Albersmeier A."/>
            <person name="Kalinowski J."/>
            <person name="Ruckert C."/>
        </authorList>
    </citation>
    <scope>NUCLEOTIDE SEQUENCE</scope>
    <source>
        <strain evidence="14">CGMCC 1.14988</strain>
    </source>
</reference>
<dbReference type="SUPFAM" id="SSF51230">
    <property type="entry name" value="Single hybrid motif"/>
    <property type="match status" value="1"/>
</dbReference>
<dbReference type="Pfam" id="PF02852">
    <property type="entry name" value="Pyr_redox_dim"/>
    <property type="match status" value="1"/>
</dbReference>
<evidence type="ECO:0000256" key="4">
    <source>
        <dbReference type="ARBA" id="ARBA00022630"/>
    </source>
</evidence>
<dbReference type="Gene3D" id="3.50.50.60">
    <property type="entry name" value="FAD/NAD(P)-binding domain"/>
    <property type="match status" value="2"/>
</dbReference>
<keyword evidence="6 11" id="KW-0274">FAD</keyword>
<evidence type="ECO:0000256" key="1">
    <source>
        <dbReference type="ARBA" id="ARBA00007532"/>
    </source>
</evidence>
<keyword evidence="4 11" id="KW-0285">Flavoprotein</keyword>
<dbReference type="InterPro" id="IPR023753">
    <property type="entry name" value="FAD/NAD-binding_dom"/>
</dbReference>
<dbReference type="InterPro" id="IPR012999">
    <property type="entry name" value="Pyr_OxRdtase_I_AS"/>
</dbReference>
<dbReference type="GO" id="GO:0004148">
    <property type="term" value="F:dihydrolipoyl dehydrogenase (NADH) activity"/>
    <property type="evidence" value="ECO:0007669"/>
    <property type="project" value="UniProtKB-EC"/>
</dbReference>